<evidence type="ECO:0000313" key="2">
    <source>
        <dbReference type="EMBL" id="KWX03242.1"/>
    </source>
</evidence>
<proteinExistence type="predicted"/>
<dbReference type="Proteomes" id="UP000070188">
    <property type="component" value="Unassembled WGS sequence"/>
</dbReference>
<accession>A0A132N0W0</accession>
<keyword evidence="3" id="KW-1185">Reference proteome</keyword>
<dbReference type="Gene3D" id="3.40.50.300">
    <property type="entry name" value="P-loop containing nucleotide triphosphate hydrolases"/>
    <property type="match status" value="2"/>
</dbReference>
<dbReference type="PATRIC" id="fig|1469144.10.peg.4605"/>
<dbReference type="AlphaFoldDB" id="A0A132N0W0"/>
<comment type="caution">
    <text evidence="2">The sequence shown here is derived from an EMBL/GenBank/DDBJ whole genome shotgun (WGS) entry which is preliminary data.</text>
</comment>
<sequence>MMLARRTPAGARQAPAPEKRPPALNARVIAPRRGWRGPAAGRAAHVETGSVYLGTSVQVAGLFPFMQASGLPAEGVPIGPDLLTHEMVCLDPPGWLGRLTNNPSIWVQGQPGVGKSAIAKRLCLGLVGYGYAMLCPGDVKGEYAALVRALGGQVVRIGRGLDRINPLDSGPLGRLLPTLPEQRREILLAEVNGRRGELLHALLATAHGLGRRPAAQESAALNAAIRLAAADPGADPTIPDVINVLREAPGPLLDRLMLRSHDEYLTEVRAIVAALENLCDGPLSGLFDGPTTTPLDLNAPAVSVDLSAILTAGDHVVAAGLLACWAYSYSAVDTARAFGVLARPVVLPLDELWRALRAGPGMVEAFDGITRLNRAKGEISLMITHSLRDLEALPTEEDRAKASGLMERCDTLILAAMPMSELTRISQRKPLTDAERELVASWASPTATGIDGTTQVHPGRGKYLIKIGQRIGVPVRLALTPTELELYHTDPAPRRQVSVS</sequence>
<name>A0A132N0W0_9ACTN</name>
<feature type="region of interest" description="Disordered" evidence="1">
    <location>
        <begin position="1"/>
        <end position="22"/>
    </location>
</feature>
<evidence type="ECO:0000256" key="1">
    <source>
        <dbReference type="SAM" id="MobiDB-lite"/>
    </source>
</evidence>
<organism evidence="2 3">
    <name type="scientific">Carbonactinospora thermoautotrophica</name>
    <dbReference type="NCBI Taxonomy" id="1469144"/>
    <lineage>
        <taxon>Bacteria</taxon>
        <taxon>Bacillati</taxon>
        <taxon>Actinomycetota</taxon>
        <taxon>Actinomycetes</taxon>
        <taxon>Kitasatosporales</taxon>
        <taxon>Carbonactinosporaceae</taxon>
        <taxon>Carbonactinospora</taxon>
    </lineage>
</organism>
<evidence type="ECO:0000313" key="3">
    <source>
        <dbReference type="Proteomes" id="UP000070188"/>
    </source>
</evidence>
<dbReference type="EMBL" id="LAXD01000001">
    <property type="protein sequence ID" value="KWX03242.1"/>
    <property type="molecule type" value="Genomic_DNA"/>
</dbReference>
<dbReference type="SUPFAM" id="SSF52540">
    <property type="entry name" value="P-loop containing nucleoside triphosphate hydrolases"/>
    <property type="match status" value="1"/>
</dbReference>
<protein>
    <recommendedName>
        <fullName evidence="4">ATP-binding protein</fullName>
    </recommendedName>
</protein>
<reference evidence="3" key="1">
    <citation type="submission" date="2015-04" db="EMBL/GenBank/DDBJ databases">
        <title>Physiological reanalysis, assessment of diazotrophy, and genome sequences of multiple isolates of Streptomyces thermoautotrophicus.</title>
        <authorList>
            <person name="MacKellar D.C."/>
            <person name="Lieber L."/>
            <person name="Norman J."/>
            <person name="Bolger A."/>
            <person name="Tobin C."/>
            <person name="Murray J.W."/>
            <person name="Chang R."/>
            <person name="Ford T."/>
            <person name="Nguyen P.Q."/>
            <person name="Woodward J."/>
            <person name="Permingeat H."/>
            <person name="Joshi N.S."/>
            <person name="Silver P.A."/>
            <person name="Usadel B."/>
            <person name="Rutherford A.W."/>
            <person name="Friesen M."/>
            <person name="Prell J."/>
        </authorList>
    </citation>
    <scope>NUCLEOTIDE SEQUENCE [LARGE SCALE GENOMIC DNA]</scope>
    <source>
        <strain evidence="3">H1</strain>
    </source>
</reference>
<evidence type="ECO:0008006" key="4">
    <source>
        <dbReference type="Google" id="ProtNLM"/>
    </source>
</evidence>
<dbReference type="STRING" id="1469144.LI90_4293"/>
<dbReference type="InterPro" id="IPR027417">
    <property type="entry name" value="P-loop_NTPase"/>
</dbReference>
<gene>
    <name evidence="2" type="ORF">LI90_4293</name>
</gene>